<comment type="caution">
    <text evidence="2">The sequence shown here is derived from an EMBL/GenBank/DDBJ whole genome shotgun (WGS) entry which is preliminary data.</text>
</comment>
<name>A0A1F5PXR5_9BACT</name>
<dbReference type="STRING" id="1817841.A3B10_04435"/>
<sequence>MAFTDNERIQEFFILIGDKLAPVKKIWWYGLLVCLISAIPGYFVIRFLFIEAMVGSYTGPAIIYTLQAKEPLQVIDKKIFTLSTSPTGGPDQTYSGYFKIRNIELEWGVPNQTYTVQFKTFGGTIINQASRTTFILPASEKLVILPRFTSPTKPDELVISLADSHFVHKPELSLNFDIERTSLQNNQDGLIVSSAFKNLSPFILKQVDLPVAVFNSRNEIIAVNFTYVNDVSASETRSFQYSWPSGIAEAIRAEINPEINVFDRKIITTEAGISPF</sequence>
<keyword evidence="1" id="KW-1133">Transmembrane helix</keyword>
<protein>
    <submittedName>
        <fullName evidence="2">Uncharacterized protein</fullName>
    </submittedName>
</protein>
<dbReference type="AlphaFoldDB" id="A0A1F5PXR5"/>
<reference evidence="2 3" key="1">
    <citation type="journal article" date="2016" name="Nat. Commun.">
        <title>Thousands of microbial genomes shed light on interconnected biogeochemical processes in an aquifer system.</title>
        <authorList>
            <person name="Anantharaman K."/>
            <person name="Brown C.T."/>
            <person name="Hug L.A."/>
            <person name="Sharon I."/>
            <person name="Castelle C.J."/>
            <person name="Probst A.J."/>
            <person name="Thomas B.C."/>
            <person name="Singh A."/>
            <person name="Wilkins M.J."/>
            <person name="Karaoz U."/>
            <person name="Brodie E.L."/>
            <person name="Williams K.H."/>
            <person name="Hubbard S.S."/>
            <person name="Banfield J.F."/>
        </authorList>
    </citation>
    <scope>NUCLEOTIDE SEQUENCE [LARGE SCALE GENOMIC DNA]</scope>
</reference>
<dbReference type="EMBL" id="MFFB01000010">
    <property type="protein sequence ID" value="OGE94728.1"/>
    <property type="molecule type" value="Genomic_DNA"/>
</dbReference>
<dbReference type="Proteomes" id="UP000177281">
    <property type="component" value="Unassembled WGS sequence"/>
</dbReference>
<evidence type="ECO:0000256" key="1">
    <source>
        <dbReference type="SAM" id="Phobius"/>
    </source>
</evidence>
<proteinExistence type="predicted"/>
<feature type="transmembrane region" description="Helical" evidence="1">
    <location>
        <begin position="26"/>
        <end position="49"/>
    </location>
</feature>
<organism evidence="2 3">
    <name type="scientific">Candidatus Doudnabacteria bacterium RIFCSPLOWO2_01_FULL_44_21</name>
    <dbReference type="NCBI Taxonomy" id="1817841"/>
    <lineage>
        <taxon>Bacteria</taxon>
        <taxon>Candidatus Doudnaibacteriota</taxon>
    </lineage>
</organism>
<evidence type="ECO:0000313" key="3">
    <source>
        <dbReference type="Proteomes" id="UP000177281"/>
    </source>
</evidence>
<gene>
    <name evidence="2" type="ORF">A3B10_04435</name>
</gene>
<keyword evidence="1" id="KW-0812">Transmembrane</keyword>
<keyword evidence="1" id="KW-0472">Membrane</keyword>
<accession>A0A1F5PXR5</accession>
<evidence type="ECO:0000313" key="2">
    <source>
        <dbReference type="EMBL" id="OGE94728.1"/>
    </source>
</evidence>